<dbReference type="InterPro" id="IPR027417">
    <property type="entry name" value="P-loop_NTPase"/>
</dbReference>
<dbReference type="Gene3D" id="3.40.50.300">
    <property type="entry name" value="P-loop containing nucleotide triphosphate hydrolases"/>
    <property type="match status" value="1"/>
</dbReference>
<evidence type="ECO:0000313" key="6">
    <source>
        <dbReference type="EMBL" id="PIQ85129.1"/>
    </source>
</evidence>
<evidence type="ECO:0000256" key="1">
    <source>
        <dbReference type="ARBA" id="ARBA00022448"/>
    </source>
</evidence>
<dbReference type="GO" id="GO:0016887">
    <property type="term" value="F:ATP hydrolysis activity"/>
    <property type="evidence" value="ECO:0007669"/>
    <property type="project" value="InterPro"/>
</dbReference>
<comment type="similarity">
    <text evidence="4">Belongs to the ABC transporter superfamily. Macrolide exporter (TC 3.A.1.122) family.</text>
</comment>
<dbReference type="Pfam" id="PF00005">
    <property type="entry name" value="ABC_tran"/>
    <property type="match status" value="1"/>
</dbReference>
<feature type="domain" description="ABC transporter" evidence="5">
    <location>
        <begin position="26"/>
        <end position="246"/>
    </location>
</feature>
<dbReference type="GO" id="GO:0098796">
    <property type="term" value="C:membrane protein complex"/>
    <property type="evidence" value="ECO:0007669"/>
    <property type="project" value="UniProtKB-ARBA"/>
</dbReference>
<dbReference type="GO" id="GO:0022857">
    <property type="term" value="F:transmembrane transporter activity"/>
    <property type="evidence" value="ECO:0007669"/>
    <property type="project" value="UniProtKB-ARBA"/>
</dbReference>
<proteinExistence type="inferred from homology"/>
<dbReference type="FunFam" id="3.40.50.300:FF:000032">
    <property type="entry name" value="Export ABC transporter ATP-binding protein"/>
    <property type="match status" value="1"/>
</dbReference>
<comment type="caution">
    <text evidence="6">The sequence shown here is derived from an EMBL/GenBank/DDBJ whole genome shotgun (WGS) entry which is preliminary data.</text>
</comment>
<organism evidence="6 7">
    <name type="scientific">Candidatus Abzuiibacterium crystallinum</name>
    <dbReference type="NCBI Taxonomy" id="1974748"/>
    <lineage>
        <taxon>Bacteria</taxon>
        <taxon>Pseudomonadati</taxon>
        <taxon>Candidatus Omnitrophota</taxon>
        <taxon>Candidatus Abzuiibacterium</taxon>
    </lineage>
</organism>
<dbReference type="PROSITE" id="PS50893">
    <property type="entry name" value="ABC_TRANSPORTER_2"/>
    <property type="match status" value="1"/>
</dbReference>
<keyword evidence="1" id="KW-0813">Transport</keyword>
<dbReference type="InterPro" id="IPR003593">
    <property type="entry name" value="AAA+_ATPase"/>
</dbReference>
<gene>
    <name evidence="6" type="ORF">COV74_10075</name>
</gene>
<evidence type="ECO:0000313" key="7">
    <source>
        <dbReference type="Proteomes" id="UP000230859"/>
    </source>
</evidence>
<dbReference type="SUPFAM" id="SSF52540">
    <property type="entry name" value="P-loop containing nucleoside triphosphate hydrolases"/>
    <property type="match status" value="1"/>
</dbReference>
<evidence type="ECO:0000259" key="5">
    <source>
        <dbReference type="PROSITE" id="PS50893"/>
    </source>
</evidence>
<evidence type="ECO:0000256" key="2">
    <source>
        <dbReference type="ARBA" id="ARBA00022741"/>
    </source>
</evidence>
<reference evidence="6 7" key="1">
    <citation type="submission" date="2017-09" db="EMBL/GenBank/DDBJ databases">
        <title>Depth-based differentiation of microbial function through sediment-hosted aquifers and enrichment of novel symbionts in the deep terrestrial subsurface.</title>
        <authorList>
            <person name="Probst A.J."/>
            <person name="Ladd B."/>
            <person name="Jarett J.K."/>
            <person name="Geller-Mcgrath D.E."/>
            <person name="Sieber C.M."/>
            <person name="Emerson J.B."/>
            <person name="Anantharaman K."/>
            <person name="Thomas B.C."/>
            <person name="Malmstrom R."/>
            <person name="Stieglmeier M."/>
            <person name="Klingl A."/>
            <person name="Woyke T."/>
            <person name="Ryan C.M."/>
            <person name="Banfield J.F."/>
        </authorList>
    </citation>
    <scope>NUCLEOTIDE SEQUENCE [LARGE SCALE GENOMIC DNA]</scope>
    <source>
        <strain evidence="6">CG11_big_fil_rev_8_21_14_0_20_45_26</strain>
    </source>
</reference>
<keyword evidence="6" id="KW-0449">Lipoprotein</keyword>
<dbReference type="GO" id="GO:0005524">
    <property type="term" value="F:ATP binding"/>
    <property type="evidence" value="ECO:0007669"/>
    <property type="project" value="UniProtKB-KW"/>
</dbReference>
<dbReference type="Proteomes" id="UP000230859">
    <property type="component" value="Unassembled WGS sequence"/>
</dbReference>
<sequence>MAIKALLQKVTRKEAKKGITAGEVILSTHQLCKSYQTPHGNLKVLKGVDLEIKEGEMSMIVGRSGSGKSTLLHLLGGLDRATLGKIFFKDRDLSHLNDRQISEYRLKHVGFVFQFYHLLPELTLLENVLLPTMINGGRDQKRAKILLSRVGLSGRADHYPSELSGGELQRTAIARALMNQPDIVLCDEPTGNLDEQTADQVFDLLIQLQKEEKTTFVIVTHESALTAYAQSIYELRDGVLEKIRKI</sequence>
<dbReference type="SMART" id="SM00382">
    <property type="entry name" value="AAA"/>
    <property type="match status" value="1"/>
</dbReference>
<evidence type="ECO:0000256" key="3">
    <source>
        <dbReference type="ARBA" id="ARBA00022840"/>
    </source>
</evidence>
<dbReference type="PANTHER" id="PTHR24220">
    <property type="entry name" value="IMPORT ATP-BINDING PROTEIN"/>
    <property type="match status" value="1"/>
</dbReference>
<dbReference type="PANTHER" id="PTHR24220:SF689">
    <property type="entry name" value="LIPOPROTEIN-RELEASING SYSTEM ATP-BINDING PROTEIN LOLD"/>
    <property type="match status" value="1"/>
</dbReference>
<keyword evidence="3 6" id="KW-0067">ATP-binding</keyword>
<dbReference type="AlphaFoldDB" id="A0A2H0LL45"/>
<dbReference type="InterPro" id="IPR003439">
    <property type="entry name" value="ABC_transporter-like_ATP-bd"/>
</dbReference>
<dbReference type="EMBL" id="PCVY01000075">
    <property type="protein sequence ID" value="PIQ85129.1"/>
    <property type="molecule type" value="Genomic_DNA"/>
</dbReference>
<dbReference type="CDD" id="cd03255">
    <property type="entry name" value="ABC_MJ0796_LolCDE_FtsE"/>
    <property type="match status" value="1"/>
</dbReference>
<dbReference type="InterPro" id="IPR015854">
    <property type="entry name" value="ABC_transpr_LolD-like"/>
</dbReference>
<accession>A0A2H0LL45</accession>
<name>A0A2H0LL45_9BACT</name>
<evidence type="ECO:0000256" key="4">
    <source>
        <dbReference type="ARBA" id="ARBA00038388"/>
    </source>
</evidence>
<protein>
    <submittedName>
        <fullName evidence="6">Lipoprotein-releasing system ATP-binding protein LolD</fullName>
    </submittedName>
</protein>
<dbReference type="GO" id="GO:0005886">
    <property type="term" value="C:plasma membrane"/>
    <property type="evidence" value="ECO:0007669"/>
    <property type="project" value="TreeGrafter"/>
</dbReference>
<dbReference type="InterPro" id="IPR017911">
    <property type="entry name" value="MacB-like_ATP-bd"/>
</dbReference>
<keyword evidence="2" id="KW-0547">Nucleotide-binding</keyword>